<dbReference type="InterPro" id="IPR008672">
    <property type="entry name" value="Mad1"/>
</dbReference>
<evidence type="ECO:0000256" key="22">
    <source>
        <dbReference type="ARBA" id="ARBA00075803"/>
    </source>
</evidence>
<keyword evidence="14" id="KW-0007">Acetylation</keyword>
<evidence type="ECO:0000256" key="9">
    <source>
        <dbReference type="ARBA" id="ARBA00022553"/>
    </source>
</evidence>
<evidence type="ECO:0000256" key="13">
    <source>
        <dbReference type="ARBA" id="ARBA00022843"/>
    </source>
</evidence>
<sequence length="720" mass="83561">MDCDENTTVFSTMKSFNSFIDCTGRSPQLPGPSAAAATTLQNRYKRSMELLEAAEKVQSHSRYLKLDQEKKQMEFSHKRVRVELEKSASDTACNLKQLEEKKSELTSRLKKSEERETELIKTLAQQVEANREIRKNLESLGKKLDERDARLDAANQTVISLKDQIRDLKQNLQNQDSVISTQKLEKQALQEQLDLQRRKYQEVSELCQSLQAAQLSCSDHVIKIKELERRLSLQEQDFAIVKNVKYEASRVPDLEKELKRLREENIFLRESRENCSLLKEETEGLKRKLERMAKTKEDLINVELEKERLTEKVRAWENLGQSTGLNIRKPEDLSREVIQIHQREIVLKEQNYALNSRIRSVERSLSELETELLQQRSKTLEEQKKRETQSLLLCRLQKRLLLLTKERDGMRSILESYDGELAPAEHSPQLSKRLKEAEEVLHKTQSFNAEMQVQLTKAQDETGALKLQLQTTQFEMETLKKLQTSADDVVPPASKEEVTMLRQKIEDLEAERQRLQEQNEMLEMRLERLNLQGDYDPLKTRVLHFKTNPTAVAKQQRQQETEALRQEVERLRDVVRKVQEAGHGARADAALHSANLSLPPPKEVLDLLKQIELLELKNQRLKEVFKQKIQEFRTVCYILTGYQLDMPIENQYRLTSVYAEHVEDCLVFKKGPSGSMELMETAFSRTLGDLVELHLHHQNSIPVFTATLTIDLFGRQTVVG</sequence>
<dbReference type="GO" id="GO:1990706">
    <property type="term" value="C:MAD1 complex"/>
    <property type="evidence" value="ECO:0007669"/>
    <property type="project" value="UniProtKB-ARBA"/>
</dbReference>
<keyword evidence="10" id="KW-0132">Cell division</keyword>
<dbReference type="GO" id="GO:0000922">
    <property type="term" value="C:spindle pole"/>
    <property type="evidence" value="ECO:0007669"/>
    <property type="project" value="UniProtKB-SubCell"/>
</dbReference>
<evidence type="ECO:0000256" key="12">
    <source>
        <dbReference type="ARBA" id="ARBA00022838"/>
    </source>
</evidence>
<proteinExistence type="inferred from homology"/>
<dbReference type="FunFam" id="3.30.457.60:FF:000002">
    <property type="entry name" value="Mitotic spindle assembly checkpoint protein MAD1"/>
    <property type="match status" value="1"/>
</dbReference>
<dbReference type="RefSeq" id="XP_019717761.1">
    <property type="nucleotide sequence ID" value="XM_019862202.1"/>
</dbReference>
<evidence type="ECO:0000256" key="15">
    <source>
        <dbReference type="ARBA" id="ARBA00023054"/>
    </source>
</evidence>
<dbReference type="PANTHER" id="PTHR23168:SF0">
    <property type="entry name" value="MITOTIC SPINDLE ASSEMBLY CHECKPOINT PROTEIN MAD1"/>
    <property type="match status" value="1"/>
</dbReference>
<dbReference type="Gene3D" id="6.10.250.90">
    <property type="match status" value="1"/>
</dbReference>
<dbReference type="FunFam" id="1.20.5.170:FF:000051">
    <property type="entry name" value="mitotic spindle assembly checkpoint protein MAD1"/>
    <property type="match status" value="1"/>
</dbReference>
<keyword evidence="9" id="KW-0597">Phosphoprotein</keyword>
<evidence type="ECO:0000256" key="11">
    <source>
        <dbReference type="ARBA" id="ARBA00022776"/>
    </source>
</evidence>
<dbReference type="GeneTree" id="ENSGT00390000001316"/>
<evidence type="ECO:0000256" key="6">
    <source>
        <dbReference type="ARBA" id="ARBA00022454"/>
    </source>
</evidence>
<feature type="coiled-coil region" evidence="23">
    <location>
        <begin position="498"/>
        <end position="631"/>
    </location>
</feature>
<reference evidence="24" key="1">
    <citation type="submission" date="2025-08" db="UniProtKB">
        <authorList>
            <consortium name="Ensembl"/>
        </authorList>
    </citation>
    <scope>IDENTIFICATION</scope>
</reference>
<evidence type="ECO:0000313" key="25">
    <source>
        <dbReference type="Proteomes" id="UP000264820"/>
    </source>
</evidence>
<keyword evidence="18" id="KW-0131">Cell cycle</keyword>
<evidence type="ECO:0000256" key="5">
    <source>
        <dbReference type="ARBA" id="ARBA00008029"/>
    </source>
</evidence>
<keyword evidence="8" id="KW-1017">Isopeptide bond</keyword>
<dbReference type="GO" id="GO:0000776">
    <property type="term" value="C:kinetochore"/>
    <property type="evidence" value="ECO:0007669"/>
    <property type="project" value="UniProtKB-KW"/>
</dbReference>
<evidence type="ECO:0000256" key="8">
    <source>
        <dbReference type="ARBA" id="ARBA00022499"/>
    </source>
</evidence>
<keyword evidence="15 23" id="KW-0175">Coiled coil</keyword>
<keyword evidence="19" id="KW-0137">Centromere</keyword>
<dbReference type="RefSeq" id="XP_019717759.1">
    <property type="nucleotide sequence ID" value="XM_019862200.1"/>
</dbReference>
<dbReference type="GeneID" id="109511264"/>
<reference evidence="24" key="2">
    <citation type="submission" date="2025-09" db="UniProtKB">
        <authorList>
            <consortium name="Ensembl"/>
        </authorList>
    </citation>
    <scope>IDENTIFICATION</scope>
</reference>
<name>A0A3Q2YW54_HIPCM</name>
<accession>A0A3Q2YW54</accession>
<keyword evidence="11" id="KW-0498">Mitosis</keyword>
<dbReference type="Proteomes" id="UP000264820">
    <property type="component" value="Unplaced"/>
</dbReference>
<evidence type="ECO:0000256" key="19">
    <source>
        <dbReference type="ARBA" id="ARBA00023328"/>
    </source>
</evidence>
<evidence type="ECO:0000256" key="23">
    <source>
        <dbReference type="SAM" id="Coils"/>
    </source>
</evidence>
<comment type="subcellular location">
    <subcellularLocation>
        <location evidence="3">Chromosome</location>
        <location evidence="3">Centromere</location>
        <location evidence="3">Kinetochore</location>
    </subcellularLocation>
    <subcellularLocation>
        <location evidence="2">Cytoplasm</location>
        <location evidence="2">Cytoskeleton</location>
        <location evidence="2">Microtubule organizing center</location>
        <location evidence="2">Centrosome</location>
    </subcellularLocation>
    <subcellularLocation>
        <location evidence="4">Cytoplasm</location>
        <location evidence="4">Cytoskeleton</location>
        <location evidence="4">Spindle pole</location>
    </subcellularLocation>
    <subcellularLocation>
        <location evidence="1">Nucleus envelope</location>
    </subcellularLocation>
</comment>
<comment type="similarity">
    <text evidence="5">Belongs to the MAD1 family.</text>
</comment>
<dbReference type="KEGG" id="hcq:109511264"/>
<dbReference type="RefSeq" id="XP_019717760.1">
    <property type="nucleotide sequence ID" value="XM_019862201.1"/>
</dbReference>
<dbReference type="Gene3D" id="3.30.457.60">
    <property type="match status" value="1"/>
</dbReference>
<dbReference type="PANTHER" id="PTHR23168">
    <property type="entry name" value="MITOTIC SPINDLE ASSEMBLY CHECKPOINT PROTEIN MAD1 MITOTIC ARREST DEFICIENT-LIKE PROTEIN 1"/>
    <property type="match status" value="1"/>
</dbReference>
<dbReference type="GO" id="GO:1990728">
    <property type="term" value="C:mitotic spindle assembly checkpoint MAD1-MAD2 complex"/>
    <property type="evidence" value="ECO:0007669"/>
    <property type="project" value="UniProtKB-ARBA"/>
</dbReference>
<evidence type="ECO:0000256" key="14">
    <source>
        <dbReference type="ARBA" id="ARBA00022990"/>
    </source>
</evidence>
<keyword evidence="7" id="KW-0963">Cytoplasm</keyword>
<dbReference type="GO" id="GO:0051315">
    <property type="term" value="P:attachment of mitotic spindle microtubules to kinetochore"/>
    <property type="evidence" value="ECO:0007669"/>
    <property type="project" value="TreeGrafter"/>
</dbReference>
<keyword evidence="17" id="KW-0539">Nucleus</keyword>
<keyword evidence="25" id="KW-1185">Reference proteome</keyword>
<dbReference type="SUPFAM" id="SSF75704">
    <property type="entry name" value="Mitotic arrest deficient-like 1, Mad1"/>
    <property type="match status" value="1"/>
</dbReference>
<dbReference type="AlphaFoldDB" id="A0A3Q2YW54"/>
<protein>
    <recommendedName>
        <fullName evidence="21">Mitotic spindle assembly checkpoint protein MAD1</fullName>
    </recommendedName>
    <alternativeName>
        <fullName evidence="22">Mitotic arrest deficient 1-like protein 1</fullName>
    </alternativeName>
</protein>
<keyword evidence="13" id="KW-0832">Ubl conjugation</keyword>
<evidence type="ECO:0000256" key="20">
    <source>
        <dbReference type="ARBA" id="ARBA00053509"/>
    </source>
</evidence>
<dbReference type="GO" id="GO:0072686">
    <property type="term" value="C:mitotic spindle"/>
    <property type="evidence" value="ECO:0007669"/>
    <property type="project" value="TreeGrafter"/>
</dbReference>
<evidence type="ECO:0000256" key="21">
    <source>
        <dbReference type="ARBA" id="ARBA00073985"/>
    </source>
</evidence>
<keyword evidence="6" id="KW-0158">Chromosome</keyword>
<evidence type="ECO:0000256" key="7">
    <source>
        <dbReference type="ARBA" id="ARBA00022490"/>
    </source>
</evidence>
<feature type="coiled-coil region" evidence="23">
    <location>
        <begin position="81"/>
        <end position="319"/>
    </location>
</feature>
<dbReference type="STRING" id="109280.ENSHCOP00000023230"/>
<dbReference type="Gene3D" id="1.20.5.170">
    <property type="match status" value="1"/>
</dbReference>
<dbReference type="CTD" id="8379"/>
<dbReference type="GO" id="GO:0005635">
    <property type="term" value="C:nuclear envelope"/>
    <property type="evidence" value="ECO:0007669"/>
    <property type="project" value="UniProtKB-SubCell"/>
</dbReference>
<keyword evidence="12" id="KW-0995">Kinetochore</keyword>
<evidence type="ECO:0000256" key="2">
    <source>
        <dbReference type="ARBA" id="ARBA00004300"/>
    </source>
</evidence>
<evidence type="ECO:0000256" key="17">
    <source>
        <dbReference type="ARBA" id="ARBA00023242"/>
    </source>
</evidence>
<feature type="coiled-coil region" evidence="23">
    <location>
        <begin position="351"/>
        <end position="378"/>
    </location>
</feature>
<evidence type="ECO:0000256" key="4">
    <source>
        <dbReference type="ARBA" id="ARBA00004647"/>
    </source>
</evidence>
<evidence type="ECO:0000256" key="1">
    <source>
        <dbReference type="ARBA" id="ARBA00004259"/>
    </source>
</evidence>
<comment type="function">
    <text evidence="20">Component of the spindle-assembly checkpoint that prevents the onset of anaphase until all chromosomes are properly aligned at the metaphase plate. Forms a heterotetrameric complex with the closed conformation form of MAD2L1 (C-MAD2) at unattached kinetochores during prometaphase, recruits an open conformation of MAD2L1 (O-MAD2) and promotes the conversion of O-MAD2 to C-MAD2, which ensures mitotic checkpoint signaling.</text>
</comment>
<evidence type="ECO:0000256" key="18">
    <source>
        <dbReference type="ARBA" id="ARBA00023306"/>
    </source>
</evidence>
<dbReference type="Pfam" id="PF05557">
    <property type="entry name" value="MAD"/>
    <property type="match status" value="1"/>
</dbReference>
<evidence type="ECO:0000256" key="16">
    <source>
        <dbReference type="ARBA" id="ARBA00023212"/>
    </source>
</evidence>
<organism evidence="24 25">
    <name type="scientific">Hippocampus comes</name>
    <name type="common">Tiger tail seahorse</name>
    <dbReference type="NCBI Taxonomy" id="109280"/>
    <lineage>
        <taxon>Eukaryota</taxon>
        <taxon>Metazoa</taxon>
        <taxon>Chordata</taxon>
        <taxon>Craniata</taxon>
        <taxon>Vertebrata</taxon>
        <taxon>Euteleostomi</taxon>
        <taxon>Actinopterygii</taxon>
        <taxon>Neopterygii</taxon>
        <taxon>Teleostei</taxon>
        <taxon>Neoteleostei</taxon>
        <taxon>Acanthomorphata</taxon>
        <taxon>Syngnathiaria</taxon>
        <taxon>Syngnathiformes</taxon>
        <taxon>Syngnathoidei</taxon>
        <taxon>Syngnathidae</taxon>
        <taxon>Hippocampus</taxon>
    </lineage>
</organism>
<dbReference type="GO" id="GO:0007094">
    <property type="term" value="P:mitotic spindle assembly checkpoint signaling"/>
    <property type="evidence" value="ECO:0007669"/>
    <property type="project" value="InterPro"/>
</dbReference>
<evidence type="ECO:0000256" key="10">
    <source>
        <dbReference type="ARBA" id="ARBA00022618"/>
    </source>
</evidence>
<dbReference type="GO" id="GO:0051301">
    <property type="term" value="P:cell division"/>
    <property type="evidence" value="ECO:0007669"/>
    <property type="project" value="UniProtKB-KW"/>
</dbReference>
<evidence type="ECO:0000256" key="3">
    <source>
        <dbReference type="ARBA" id="ARBA00004629"/>
    </source>
</evidence>
<dbReference type="OMA" id="YKLDFMP"/>
<dbReference type="OrthoDB" id="331602at2759"/>
<evidence type="ECO:0000313" key="24">
    <source>
        <dbReference type="Ensembl" id="ENSHCOP00000023230.1"/>
    </source>
</evidence>
<keyword evidence="16" id="KW-0206">Cytoskeleton</keyword>
<dbReference type="Ensembl" id="ENSHCOT00000015251.1">
    <property type="protein sequence ID" value="ENSHCOP00000023230.1"/>
    <property type="gene ID" value="ENSHCOG00000011565.1"/>
</dbReference>
<dbReference type="GO" id="GO:0005813">
    <property type="term" value="C:centrosome"/>
    <property type="evidence" value="ECO:0007669"/>
    <property type="project" value="UniProtKB-SubCell"/>
</dbReference>